<protein>
    <submittedName>
        <fullName evidence="2">YegP family protein</fullName>
    </submittedName>
</protein>
<organism evidence="2 3">
    <name type="scientific">Deinococcus arenicola</name>
    <dbReference type="NCBI Taxonomy" id="2994950"/>
    <lineage>
        <taxon>Bacteria</taxon>
        <taxon>Thermotogati</taxon>
        <taxon>Deinococcota</taxon>
        <taxon>Deinococci</taxon>
        <taxon>Deinococcales</taxon>
        <taxon>Deinococcaceae</taxon>
        <taxon>Deinococcus</taxon>
    </lineage>
</organism>
<accession>A0ABU4DMG2</accession>
<dbReference type="InterPro" id="IPR036913">
    <property type="entry name" value="YegP-like_sf"/>
</dbReference>
<dbReference type="EMBL" id="JAPMIV010000003">
    <property type="protein sequence ID" value="MDV6373629.1"/>
    <property type="molecule type" value="Genomic_DNA"/>
</dbReference>
<dbReference type="PANTHER" id="PTHR40606:SF1">
    <property type="entry name" value="UPF0339 PROTEIN YEGP"/>
    <property type="match status" value="1"/>
</dbReference>
<dbReference type="Proteomes" id="UP001276150">
    <property type="component" value="Unassembled WGS sequence"/>
</dbReference>
<reference evidence="2 3" key="1">
    <citation type="submission" date="2022-11" db="EMBL/GenBank/DDBJ databases">
        <title>Deinococcus ZS9-10, Low Temperature and Draught-tolerating, UV-resistant Bacteria from Continental Antarctica.</title>
        <authorList>
            <person name="Cheng L."/>
        </authorList>
    </citation>
    <scope>NUCLEOTIDE SEQUENCE [LARGE SCALE GENOMIC DNA]</scope>
    <source>
        <strain evidence="2 3">ZS9-10</strain>
    </source>
</reference>
<dbReference type="InterPro" id="IPR051141">
    <property type="entry name" value="UPF0339_domain"/>
</dbReference>
<evidence type="ECO:0000259" key="1">
    <source>
        <dbReference type="Pfam" id="PF07411"/>
    </source>
</evidence>
<evidence type="ECO:0000313" key="2">
    <source>
        <dbReference type="EMBL" id="MDV6373629.1"/>
    </source>
</evidence>
<dbReference type="PANTHER" id="PTHR40606">
    <property type="match status" value="1"/>
</dbReference>
<keyword evidence="3" id="KW-1185">Reference proteome</keyword>
<dbReference type="InterPro" id="IPR010879">
    <property type="entry name" value="DUF1508"/>
</dbReference>
<sequence length="112" mass="11652">MAAKFVLKMSGDQFMFNLQAGNGQTVLTSERYTTKAAATNGIASVKKNAADDGKYEMTASGMRFNLRAGNGQVIGGSQNYSSAEAATAGMDAVKRAAAEALVDDQTADSESK</sequence>
<proteinExistence type="predicted"/>
<dbReference type="RefSeq" id="WP_317638937.1">
    <property type="nucleotide sequence ID" value="NZ_JAPMIV010000003.1"/>
</dbReference>
<gene>
    <name evidence="2" type="ORF">ORD21_03330</name>
</gene>
<dbReference type="Gene3D" id="2.30.29.80">
    <property type="match status" value="1"/>
</dbReference>
<dbReference type="SUPFAM" id="SSF160113">
    <property type="entry name" value="YegP-like"/>
    <property type="match status" value="2"/>
</dbReference>
<feature type="domain" description="DUF1508" evidence="1">
    <location>
        <begin position="62"/>
        <end position="104"/>
    </location>
</feature>
<evidence type="ECO:0000313" key="3">
    <source>
        <dbReference type="Proteomes" id="UP001276150"/>
    </source>
</evidence>
<name>A0ABU4DMG2_9DEIO</name>
<feature type="domain" description="DUF1508" evidence="1">
    <location>
        <begin position="11"/>
        <end position="56"/>
    </location>
</feature>
<comment type="caution">
    <text evidence="2">The sequence shown here is derived from an EMBL/GenBank/DDBJ whole genome shotgun (WGS) entry which is preliminary data.</text>
</comment>
<dbReference type="Pfam" id="PF07411">
    <property type="entry name" value="DUF1508"/>
    <property type="match status" value="2"/>
</dbReference>